<proteinExistence type="predicted"/>
<organism evidence="1 2">
    <name type="scientific">Candidatus Wolfebacteria bacterium GW2011_GWA2_47_9b</name>
    <dbReference type="NCBI Taxonomy" id="1619005"/>
    <lineage>
        <taxon>Bacteria</taxon>
        <taxon>Candidatus Wolfeibacteriota</taxon>
    </lineage>
</organism>
<sequence length="87" mass="10325">MCYHNILFNNIWIIYQNHEEDFMTTLLEEFQERYTTKPTEPAKKILFAILGDLTGRRGLDNAWDDIDDDVKEELLESNLEVVKKNMS</sequence>
<protein>
    <submittedName>
        <fullName evidence="1">Uncharacterized protein</fullName>
    </submittedName>
</protein>
<accession>A0A0G1X4K0</accession>
<name>A0A0G1X4K0_9BACT</name>
<gene>
    <name evidence="1" type="ORF">UY19_C0016G0031</name>
</gene>
<reference evidence="1 2" key="1">
    <citation type="journal article" date="2015" name="Nature">
        <title>rRNA introns, odd ribosomes, and small enigmatic genomes across a large radiation of phyla.</title>
        <authorList>
            <person name="Brown C.T."/>
            <person name="Hug L.A."/>
            <person name="Thomas B.C."/>
            <person name="Sharon I."/>
            <person name="Castelle C.J."/>
            <person name="Singh A."/>
            <person name="Wilkins M.J."/>
            <person name="Williams K.H."/>
            <person name="Banfield J.F."/>
        </authorList>
    </citation>
    <scope>NUCLEOTIDE SEQUENCE [LARGE SCALE GENOMIC DNA]</scope>
</reference>
<evidence type="ECO:0000313" key="2">
    <source>
        <dbReference type="Proteomes" id="UP000033882"/>
    </source>
</evidence>
<comment type="caution">
    <text evidence="1">The sequence shown here is derived from an EMBL/GenBank/DDBJ whole genome shotgun (WGS) entry which is preliminary data.</text>
</comment>
<evidence type="ECO:0000313" key="1">
    <source>
        <dbReference type="EMBL" id="KKU89345.1"/>
    </source>
</evidence>
<dbReference type="EMBL" id="LCPB01000016">
    <property type="protein sequence ID" value="KKU89345.1"/>
    <property type="molecule type" value="Genomic_DNA"/>
</dbReference>
<dbReference type="Proteomes" id="UP000033882">
    <property type="component" value="Unassembled WGS sequence"/>
</dbReference>
<dbReference type="AlphaFoldDB" id="A0A0G1X4K0"/>